<keyword evidence="2" id="KW-1185">Reference proteome</keyword>
<accession>A0ACB0LRS5</accession>
<dbReference type="Proteomes" id="UP001177021">
    <property type="component" value="Unassembled WGS sequence"/>
</dbReference>
<sequence>MASLIFTKTNHFRYASRSLISHYFRNPTPTSSLLSPSLSPHLSPHPRQVENQGYGNGSFMLYQRFLSSTSNQDKPPLSNNNNSVKDDPGQGKESGGEKEQKSDAGKSIRGSPVSWLSLVFLVLTGAGLVYYYDKQKKLHIEEIHSASEAVKQGAVKQGPSAGKAAIGGPFELTNHHGKRVTEKDFMGRWTLMYFGFTHCPDICPEELQKLVDAVDKIKEKSGIQTVPVFISVDPERDTVEQVAEYVKEFHPKLIGLTGSVEEIKSVARAYRVYYMKTAEEDSDYLVDHSIVIYLMAPDMGFVKFFGKNNDVDSLTDGVIKEIKQYYKK</sequence>
<evidence type="ECO:0000313" key="2">
    <source>
        <dbReference type="Proteomes" id="UP001177021"/>
    </source>
</evidence>
<protein>
    <submittedName>
        <fullName evidence="1">Uncharacterized protein</fullName>
    </submittedName>
</protein>
<organism evidence="1 2">
    <name type="scientific">Trifolium pratense</name>
    <name type="common">Red clover</name>
    <dbReference type="NCBI Taxonomy" id="57577"/>
    <lineage>
        <taxon>Eukaryota</taxon>
        <taxon>Viridiplantae</taxon>
        <taxon>Streptophyta</taxon>
        <taxon>Embryophyta</taxon>
        <taxon>Tracheophyta</taxon>
        <taxon>Spermatophyta</taxon>
        <taxon>Magnoliopsida</taxon>
        <taxon>eudicotyledons</taxon>
        <taxon>Gunneridae</taxon>
        <taxon>Pentapetalae</taxon>
        <taxon>rosids</taxon>
        <taxon>fabids</taxon>
        <taxon>Fabales</taxon>
        <taxon>Fabaceae</taxon>
        <taxon>Papilionoideae</taxon>
        <taxon>50 kb inversion clade</taxon>
        <taxon>NPAAA clade</taxon>
        <taxon>Hologalegina</taxon>
        <taxon>IRL clade</taxon>
        <taxon>Trifolieae</taxon>
        <taxon>Trifolium</taxon>
    </lineage>
</organism>
<gene>
    <name evidence="1" type="ORF">MILVUS5_LOCUS34774</name>
</gene>
<comment type="caution">
    <text evidence="1">The sequence shown here is derived from an EMBL/GenBank/DDBJ whole genome shotgun (WGS) entry which is preliminary data.</text>
</comment>
<proteinExistence type="predicted"/>
<evidence type="ECO:0000313" key="1">
    <source>
        <dbReference type="EMBL" id="CAJ2670799.1"/>
    </source>
</evidence>
<dbReference type="EMBL" id="CASHSV030000615">
    <property type="protein sequence ID" value="CAJ2670799.1"/>
    <property type="molecule type" value="Genomic_DNA"/>
</dbReference>
<name>A0ACB0LRS5_TRIPR</name>
<reference evidence="1" key="1">
    <citation type="submission" date="2023-10" db="EMBL/GenBank/DDBJ databases">
        <authorList>
            <person name="Rodriguez Cubillos JULIANA M."/>
            <person name="De Vega J."/>
        </authorList>
    </citation>
    <scope>NUCLEOTIDE SEQUENCE</scope>
</reference>